<evidence type="ECO:0000313" key="2">
    <source>
        <dbReference type="Proteomes" id="UP000299102"/>
    </source>
</evidence>
<keyword evidence="2" id="KW-1185">Reference proteome</keyword>
<comment type="caution">
    <text evidence="1">The sequence shown here is derived from an EMBL/GenBank/DDBJ whole genome shotgun (WGS) entry which is preliminary data.</text>
</comment>
<organism evidence="1 2">
    <name type="scientific">Eumeta variegata</name>
    <name type="common">Bagworm moth</name>
    <name type="synonym">Eumeta japonica</name>
    <dbReference type="NCBI Taxonomy" id="151549"/>
    <lineage>
        <taxon>Eukaryota</taxon>
        <taxon>Metazoa</taxon>
        <taxon>Ecdysozoa</taxon>
        <taxon>Arthropoda</taxon>
        <taxon>Hexapoda</taxon>
        <taxon>Insecta</taxon>
        <taxon>Pterygota</taxon>
        <taxon>Neoptera</taxon>
        <taxon>Endopterygota</taxon>
        <taxon>Lepidoptera</taxon>
        <taxon>Glossata</taxon>
        <taxon>Ditrysia</taxon>
        <taxon>Tineoidea</taxon>
        <taxon>Psychidae</taxon>
        <taxon>Oiketicinae</taxon>
        <taxon>Eumeta</taxon>
    </lineage>
</organism>
<sequence length="109" mass="11895">MHNATDTLPDAARAAVGRDILVFDTRRCSDHAYKHYGIASLATVVCFVFTSELCRDKSEETKENLLRNLLPPAVHVLADHALLVYQAQGSYLCASPILPITGPETADLV</sequence>
<reference evidence="1 2" key="1">
    <citation type="journal article" date="2019" name="Commun. Biol.">
        <title>The bagworm genome reveals a unique fibroin gene that provides high tensile strength.</title>
        <authorList>
            <person name="Kono N."/>
            <person name="Nakamura H."/>
            <person name="Ohtoshi R."/>
            <person name="Tomita M."/>
            <person name="Numata K."/>
            <person name="Arakawa K."/>
        </authorList>
    </citation>
    <scope>NUCLEOTIDE SEQUENCE [LARGE SCALE GENOMIC DNA]</scope>
</reference>
<accession>A0A4C1ZSF3</accession>
<dbReference type="AlphaFoldDB" id="A0A4C1ZSF3"/>
<gene>
    <name evidence="1" type="ORF">EVAR_66593_1</name>
</gene>
<name>A0A4C1ZSF3_EUMVA</name>
<evidence type="ECO:0000313" key="1">
    <source>
        <dbReference type="EMBL" id="GBP90094.1"/>
    </source>
</evidence>
<protein>
    <submittedName>
        <fullName evidence="1">Uncharacterized protein</fullName>
    </submittedName>
</protein>
<proteinExistence type="predicted"/>
<dbReference type="EMBL" id="BGZK01002056">
    <property type="protein sequence ID" value="GBP90094.1"/>
    <property type="molecule type" value="Genomic_DNA"/>
</dbReference>
<dbReference type="Proteomes" id="UP000299102">
    <property type="component" value="Unassembled WGS sequence"/>
</dbReference>